<dbReference type="OrthoDB" id="9810297at2"/>
<evidence type="ECO:0000256" key="7">
    <source>
        <dbReference type="ARBA" id="ARBA00022603"/>
    </source>
</evidence>
<feature type="binding site" evidence="14">
    <location>
        <position position="311"/>
    </location>
    <ligand>
        <name>S-adenosyl-L-methionine</name>
        <dbReference type="ChEBI" id="CHEBI:59789"/>
    </ligand>
</feature>
<dbReference type="InterPro" id="IPR023267">
    <property type="entry name" value="RCMT"/>
</dbReference>
<dbReference type="NCBIfam" id="TIGR00563">
    <property type="entry name" value="rsmB"/>
    <property type="match status" value="1"/>
</dbReference>
<feature type="binding site" evidence="14">
    <location>
        <position position="284"/>
    </location>
    <ligand>
        <name>S-adenosyl-L-methionine</name>
        <dbReference type="ChEBI" id="CHEBI:59789"/>
    </ligand>
</feature>
<keyword evidence="10 14" id="KW-0694">RNA-binding</keyword>
<evidence type="ECO:0000256" key="8">
    <source>
        <dbReference type="ARBA" id="ARBA00022679"/>
    </source>
</evidence>
<dbReference type="EC" id="2.1.1.176" evidence="4"/>
<dbReference type="Gene3D" id="3.30.70.1170">
    <property type="entry name" value="Sun protein, domain 3"/>
    <property type="match status" value="1"/>
</dbReference>
<dbReference type="NCBIfam" id="NF011494">
    <property type="entry name" value="PRK14902.1"/>
    <property type="match status" value="1"/>
</dbReference>
<evidence type="ECO:0000313" key="16">
    <source>
        <dbReference type="EMBL" id="GBC60499.1"/>
    </source>
</evidence>
<evidence type="ECO:0000256" key="9">
    <source>
        <dbReference type="ARBA" id="ARBA00022691"/>
    </source>
</evidence>
<dbReference type="CDD" id="cd02440">
    <property type="entry name" value="AdoMet_MTases"/>
    <property type="match status" value="1"/>
</dbReference>
<dbReference type="Proteomes" id="UP000288096">
    <property type="component" value="Unassembled WGS sequence"/>
</dbReference>
<keyword evidence="17" id="KW-1185">Reference proteome</keyword>
<dbReference type="Gene3D" id="1.10.940.10">
    <property type="entry name" value="NusB-like"/>
    <property type="match status" value="1"/>
</dbReference>
<accession>A0A401FU53</accession>
<keyword evidence="9 14" id="KW-0949">S-adenosyl-L-methionine</keyword>
<reference evidence="17" key="1">
    <citation type="submission" date="2017-11" db="EMBL/GenBank/DDBJ databases">
        <authorList>
            <person name="Watanabe M."/>
            <person name="Kojima H."/>
        </authorList>
    </citation>
    <scope>NUCLEOTIDE SEQUENCE [LARGE SCALE GENOMIC DNA]</scope>
    <source>
        <strain evidence="17">Tokyo 01</strain>
    </source>
</reference>
<dbReference type="PROSITE" id="PS51686">
    <property type="entry name" value="SAM_MT_RSMB_NOP"/>
    <property type="match status" value="1"/>
</dbReference>
<dbReference type="Pfam" id="PF01029">
    <property type="entry name" value="NusB"/>
    <property type="match status" value="1"/>
</dbReference>
<feature type="binding site" evidence="14">
    <location>
        <position position="330"/>
    </location>
    <ligand>
        <name>S-adenosyl-L-methionine</name>
        <dbReference type="ChEBI" id="CHEBI:59789"/>
    </ligand>
</feature>
<dbReference type="InterPro" id="IPR004573">
    <property type="entry name" value="rRNA_ssu_MeTfrase_B"/>
</dbReference>
<evidence type="ECO:0000256" key="5">
    <source>
        <dbReference type="ARBA" id="ARBA00022490"/>
    </source>
</evidence>
<protein>
    <recommendedName>
        <fullName evidence="4">16S rRNA (cytosine(967)-C(5))-methyltransferase</fullName>
        <ecNumber evidence="4">2.1.1.176</ecNumber>
    </recommendedName>
    <alternativeName>
        <fullName evidence="11">16S rRNA m5C967 methyltransferase</fullName>
    </alternativeName>
    <alternativeName>
        <fullName evidence="12">rRNA (cytosine-C(5)-)-methyltransferase RsmB</fullName>
    </alternativeName>
</protein>
<sequence>MTHDARQAALSVLNELDQRQQTLDSILEKMPALPPRDQRLFHALTYGVLRWQGRLDHIIGHFSRTGLSKISPPVLNILRLGLFQMIYLDRVPVSAAINTAVELARKSGAAWATGFVNGLLRNADRHLGQVSFPDPDKDPVLSLATAQSFPRWLVKRWIGRLGYGETEKLCRIINTIPPLTVRTNTLKVSRETLMASLDQAVQEIQPTRFSPEGLSFSSPAGAIPELDAFQKGWFQVQDEAAQMVAHMLDPRPGQRVLDACAGLGGKTGHIAQIMENRGEILATDHVAHKLSRMADEMARLGITIVKPHVHDLHRPLNENTVGTFDRILLDAPCSGLGVLRRNPDAKWSADKKNLQKYQARQVRFLSHLAPLLAPGGLLVYAVCTTEPEENGMVVRAFTDRHPDMAVETNPAGLPDAARPLLTGKGYLKTLPHTSGMDGFFSVCFRRKI</sequence>
<feature type="active site" description="Nucleophile" evidence="14">
    <location>
        <position position="383"/>
    </location>
</feature>
<comment type="similarity">
    <text evidence="3 14">Belongs to the class I-like SAM-binding methyltransferase superfamily. RsmB/NOP family.</text>
</comment>
<dbReference type="RefSeq" id="WP_124327908.1">
    <property type="nucleotide sequence ID" value="NZ_BEXT01000001.1"/>
</dbReference>
<dbReference type="AlphaFoldDB" id="A0A401FU53"/>
<dbReference type="Pfam" id="PF22458">
    <property type="entry name" value="RsmF-B_ferredox"/>
    <property type="match status" value="1"/>
</dbReference>
<dbReference type="Gene3D" id="3.40.50.150">
    <property type="entry name" value="Vaccinia Virus protein VP39"/>
    <property type="match status" value="1"/>
</dbReference>
<dbReference type="PROSITE" id="PS01153">
    <property type="entry name" value="NOL1_NOP2_SUN"/>
    <property type="match status" value="1"/>
</dbReference>
<comment type="function">
    <text evidence="1">Specifically methylates the cytosine at position 967 (m5C967) of 16S rRNA.</text>
</comment>
<keyword evidence="7 14" id="KW-0489">Methyltransferase</keyword>
<feature type="domain" description="SAM-dependent MTase RsmB/NOP-type" evidence="15">
    <location>
        <begin position="169"/>
        <end position="447"/>
    </location>
</feature>
<reference evidence="17" key="2">
    <citation type="submission" date="2019-01" db="EMBL/GenBank/DDBJ databases">
        <title>Genome sequence of Desulfonema ishimotonii strain Tokyo 01.</title>
        <authorList>
            <person name="Fukui M."/>
        </authorList>
    </citation>
    <scope>NUCLEOTIDE SEQUENCE [LARGE SCALE GENOMIC DNA]</scope>
    <source>
        <strain evidence="17">Tokyo 01</strain>
    </source>
</reference>
<gene>
    <name evidence="16" type="ORF">DENIS_1452</name>
</gene>
<dbReference type="InterPro" id="IPR001678">
    <property type="entry name" value="MeTrfase_RsmB-F_NOP2_dom"/>
</dbReference>
<dbReference type="PRINTS" id="PR02008">
    <property type="entry name" value="RCMTFAMILY"/>
</dbReference>
<keyword evidence="5" id="KW-0963">Cytoplasm</keyword>
<dbReference type="EMBL" id="BEXT01000001">
    <property type="protein sequence ID" value="GBC60499.1"/>
    <property type="molecule type" value="Genomic_DNA"/>
</dbReference>
<dbReference type="InterPro" id="IPR035926">
    <property type="entry name" value="NusB-like_sf"/>
</dbReference>
<dbReference type="PANTHER" id="PTHR22807:SF61">
    <property type="entry name" value="NOL1_NOP2_SUN FAMILY PROTEIN _ ANTITERMINATION NUSB DOMAIN-CONTAINING PROTEIN"/>
    <property type="match status" value="1"/>
</dbReference>
<evidence type="ECO:0000259" key="15">
    <source>
        <dbReference type="PROSITE" id="PS51686"/>
    </source>
</evidence>
<dbReference type="GO" id="GO:0005737">
    <property type="term" value="C:cytoplasm"/>
    <property type="evidence" value="ECO:0007669"/>
    <property type="project" value="UniProtKB-SubCell"/>
</dbReference>
<comment type="caution">
    <text evidence="14">Lacks conserved residue(s) required for the propagation of feature annotation.</text>
</comment>
<dbReference type="InterPro" id="IPR006027">
    <property type="entry name" value="NusB_RsmB_TIM44"/>
</dbReference>
<dbReference type="SUPFAM" id="SSF48013">
    <property type="entry name" value="NusB-like"/>
    <property type="match status" value="1"/>
</dbReference>
<evidence type="ECO:0000256" key="6">
    <source>
        <dbReference type="ARBA" id="ARBA00022552"/>
    </source>
</evidence>
<evidence type="ECO:0000256" key="2">
    <source>
        <dbReference type="ARBA" id="ARBA00004496"/>
    </source>
</evidence>
<keyword evidence="8 14" id="KW-0808">Transferase</keyword>
<dbReference type="Pfam" id="PF01189">
    <property type="entry name" value="Methyltr_RsmB-F"/>
    <property type="match status" value="1"/>
</dbReference>
<dbReference type="InterPro" id="IPR049560">
    <property type="entry name" value="MeTrfase_RsmB-F_NOP2_cat"/>
</dbReference>
<evidence type="ECO:0000256" key="3">
    <source>
        <dbReference type="ARBA" id="ARBA00007494"/>
    </source>
</evidence>
<evidence type="ECO:0000256" key="12">
    <source>
        <dbReference type="ARBA" id="ARBA00031088"/>
    </source>
</evidence>
<proteinExistence type="inferred from homology"/>
<dbReference type="InterPro" id="IPR018314">
    <property type="entry name" value="RsmB/NOL1/NOP2-like_CS"/>
</dbReference>
<evidence type="ECO:0000256" key="13">
    <source>
        <dbReference type="ARBA" id="ARBA00047283"/>
    </source>
</evidence>
<comment type="caution">
    <text evidence="16">The sequence shown here is derived from an EMBL/GenBank/DDBJ whole genome shotgun (WGS) entry which is preliminary data.</text>
</comment>
<evidence type="ECO:0000256" key="4">
    <source>
        <dbReference type="ARBA" id="ARBA00012140"/>
    </source>
</evidence>
<organism evidence="16 17">
    <name type="scientific">Desulfonema ishimotonii</name>
    <dbReference type="NCBI Taxonomy" id="45657"/>
    <lineage>
        <taxon>Bacteria</taxon>
        <taxon>Pseudomonadati</taxon>
        <taxon>Thermodesulfobacteriota</taxon>
        <taxon>Desulfobacteria</taxon>
        <taxon>Desulfobacterales</taxon>
        <taxon>Desulfococcaceae</taxon>
        <taxon>Desulfonema</taxon>
    </lineage>
</organism>
<dbReference type="SUPFAM" id="SSF53335">
    <property type="entry name" value="S-adenosyl-L-methionine-dependent methyltransferases"/>
    <property type="match status" value="1"/>
</dbReference>
<dbReference type="InterPro" id="IPR029063">
    <property type="entry name" value="SAM-dependent_MTases_sf"/>
</dbReference>
<evidence type="ECO:0000256" key="11">
    <source>
        <dbReference type="ARBA" id="ARBA00030399"/>
    </source>
</evidence>
<dbReference type="InterPro" id="IPR054728">
    <property type="entry name" value="RsmB-like_ferredoxin"/>
</dbReference>
<evidence type="ECO:0000256" key="1">
    <source>
        <dbReference type="ARBA" id="ARBA00002724"/>
    </source>
</evidence>
<evidence type="ECO:0000313" key="17">
    <source>
        <dbReference type="Proteomes" id="UP000288096"/>
    </source>
</evidence>
<dbReference type="GO" id="GO:0008649">
    <property type="term" value="F:rRNA methyltransferase activity"/>
    <property type="evidence" value="ECO:0007669"/>
    <property type="project" value="InterPro"/>
</dbReference>
<comment type="subcellular location">
    <subcellularLocation>
        <location evidence="2">Cytoplasm</location>
    </subcellularLocation>
</comment>
<evidence type="ECO:0000256" key="14">
    <source>
        <dbReference type="PROSITE-ProRule" id="PRU01023"/>
    </source>
</evidence>
<name>A0A401FU53_9BACT</name>
<dbReference type="PANTHER" id="PTHR22807">
    <property type="entry name" value="NOP2 YEAST -RELATED NOL1/NOP2/FMU SUN DOMAIN-CONTAINING"/>
    <property type="match status" value="1"/>
</dbReference>
<keyword evidence="6" id="KW-0698">rRNA processing</keyword>
<dbReference type="GO" id="GO:0006355">
    <property type="term" value="P:regulation of DNA-templated transcription"/>
    <property type="evidence" value="ECO:0007669"/>
    <property type="project" value="InterPro"/>
</dbReference>
<evidence type="ECO:0000256" key="10">
    <source>
        <dbReference type="ARBA" id="ARBA00022884"/>
    </source>
</evidence>
<comment type="catalytic activity">
    <reaction evidence="13">
        <text>cytidine(967) in 16S rRNA + S-adenosyl-L-methionine = 5-methylcytidine(967) in 16S rRNA + S-adenosyl-L-homocysteine + H(+)</text>
        <dbReference type="Rhea" id="RHEA:42748"/>
        <dbReference type="Rhea" id="RHEA-COMP:10219"/>
        <dbReference type="Rhea" id="RHEA-COMP:10220"/>
        <dbReference type="ChEBI" id="CHEBI:15378"/>
        <dbReference type="ChEBI" id="CHEBI:57856"/>
        <dbReference type="ChEBI" id="CHEBI:59789"/>
        <dbReference type="ChEBI" id="CHEBI:74483"/>
        <dbReference type="ChEBI" id="CHEBI:82748"/>
        <dbReference type="EC" id="2.1.1.176"/>
    </reaction>
</comment>
<dbReference type="GO" id="GO:0003723">
    <property type="term" value="F:RNA binding"/>
    <property type="evidence" value="ECO:0007669"/>
    <property type="project" value="UniProtKB-UniRule"/>
</dbReference>